<dbReference type="Pfam" id="PF17853">
    <property type="entry name" value="GGDEF_2"/>
    <property type="match status" value="1"/>
</dbReference>
<dbReference type="SUPFAM" id="SSF52172">
    <property type="entry name" value="CheY-like"/>
    <property type="match status" value="1"/>
</dbReference>
<evidence type="ECO:0000313" key="11">
    <source>
        <dbReference type="EMBL" id="MFC7150550.1"/>
    </source>
</evidence>
<accession>A0ABW2FI24</accession>
<dbReference type="InterPro" id="IPR018062">
    <property type="entry name" value="HTH_AraC-typ_CS"/>
</dbReference>
<evidence type="ECO:0000259" key="10">
    <source>
        <dbReference type="PROSITE" id="PS50110"/>
    </source>
</evidence>
<keyword evidence="7" id="KW-0804">Transcription</keyword>
<dbReference type="SMART" id="SM00342">
    <property type="entry name" value="HTH_ARAC"/>
    <property type="match status" value="1"/>
</dbReference>
<evidence type="ECO:0000256" key="1">
    <source>
        <dbReference type="ARBA" id="ARBA00004496"/>
    </source>
</evidence>
<dbReference type="Gene3D" id="1.10.10.60">
    <property type="entry name" value="Homeodomain-like"/>
    <property type="match status" value="2"/>
</dbReference>
<keyword evidence="2" id="KW-0963">Cytoplasm</keyword>
<comment type="subcellular location">
    <subcellularLocation>
        <location evidence="1">Cytoplasm</location>
    </subcellularLocation>
</comment>
<dbReference type="RefSeq" id="WP_378052940.1">
    <property type="nucleotide sequence ID" value="NZ_JBHMDN010000069.1"/>
</dbReference>
<evidence type="ECO:0000259" key="9">
    <source>
        <dbReference type="PROSITE" id="PS01124"/>
    </source>
</evidence>
<evidence type="ECO:0000256" key="5">
    <source>
        <dbReference type="ARBA" id="ARBA00023015"/>
    </source>
</evidence>
<dbReference type="Pfam" id="PF00072">
    <property type="entry name" value="Response_reg"/>
    <property type="match status" value="1"/>
</dbReference>
<dbReference type="InterPro" id="IPR011006">
    <property type="entry name" value="CheY-like_superfamily"/>
</dbReference>
<dbReference type="InterPro" id="IPR051552">
    <property type="entry name" value="HptR"/>
</dbReference>
<evidence type="ECO:0000313" key="12">
    <source>
        <dbReference type="Proteomes" id="UP001596378"/>
    </source>
</evidence>
<evidence type="ECO:0000256" key="4">
    <source>
        <dbReference type="ARBA" id="ARBA00023012"/>
    </source>
</evidence>
<evidence type="ECO:0000256" key="3">
    <source>
        <dbReference type="ARBA" id="ARBA00022553"/>
    </source>
</evidence>
<keyword evidence="5" id="KW-0805">Transcription regulation</keyword>
<dbReference type="Pfam" id="PF12833">
    <property type="entry name" value="HTH_18"/>
    <property type="match status" value="1"/>
</dbReference>
<dbReference type="EMBL" id="JBHTAI010000011">
    <property type="protein sequence ID" value="MFC7150550.1"/>
    <property type="molecule type" value="Genomic_DNA"/>
</dbReference>
<dbReference type="InterPro" id="IPR041522">
    <property type="entry name" value="CdaR_GGDEF"/>
</dbReference>
<dbReference type="PANTHER" id="PTHR42713:SF3">
    <property type="entry name" value="TRANSCRIPTIONAL REGULATORY PROTEIN HPTR"/>
    <property type="match status" value="1"/>
</dbReference>
<keyword evidence="6" id="KW-0238">DNA-binding</keyword>
<keyword evidence="4" id="KW-0902">Two-component regulatory system</keyword>
<evidence type="ECO:0000256" key="6">
    <source>
        <dbReference type="ARBA" id="ARBA00023125"/>
    </source>
</evidence>
<feature type="domain" description="Response regulatory" evidence="10">
    <location>
        <begin position="6"/>
        <end position="123"/>
    </location>
</feature>
<feature type="modified residue" description="4-aspartylphosphate" evidence="8">
    <location>
        <position position="58"/>
    </location>
</feature>
<dbReference type="InterPro" id="IPR009057">
    <property type="entry name" value="Homeodomain-like_sf"/>
</dbReference>
<keyword evidence="12" id="KW-1185">Reference proteome</keyword>
<name>A0ABW2FI24_9BACL</name>
<dbReference type="InterPro" id="IPR001789">
    <property type="entry name" value="Sig_transdc_resp-reg_receiver"/>
</dbReference>
<sequence length="411" mass="46400">MKTLIKLMIVEDEWLVREGLKSTIPWEELRCEIVAEADSGGAALPLLEKTKPDIILTDIRMPGMDGLEMAQQAVRLLPEVEIVFLTGFDEFAYAQRALKIGSADYVLKPTNPDELMQVVRRVSDKVRKRRAGNQVERLLSQTRFRDSGTIVAGKLFYDLLMDSAGDKERELFREILGEQAAGQGAYRVAILEPDRRSRGTEEEKRMAAAEDRLYETEFTFARVRDKLAVLLGEGAPQEEWPSLVAALASSLGDAGLQAAWSEPRHSLDELSSAYEEAERKLAAQAGAAPSPAARLTELPNIELLKSELRQTIRYIEEHYQEDISLQEVAGSIPMSESNYSRLFKKQTGVSFVEYLTQLRMEKAKELLLRPDEKVYEIALAVGYQDSRYFSQIFRKYTGDTPSEYRSRFGIG</sequence>
<reference evidence="12" key="1">
    <citation type="journal article" date="2019" name="Int. J. Syst. Evol. Microbiol.">
        <title>The Global Catalogue of Microorganisms (GCM) 10K type strain sequencing project: providing services to taxonomists for standard genome sequencing and annotation.</title>
        <authorList>
            <consortium name="The Broad Institute Genomics Platform"/>
            <consortium name="The Broad Institute Genome Sequencing Center for Infectious Disease"/>
            <person name="Wu L."/>
            <person name="Ma J."/>
        </authorList>
    </citation>
    <scope>NUCLEOTIDE SEQUENCE [LARGE SCALE GENOMIC DNA]</scope>
    <source>
        <strain evidence="12">KCTC 12907</strain>
    </source>
</reference>
<dbReference type="SUPFAM" id="SSF46689">
    <property type="entry name" value="Homeodomain-like"/>
    <property type="match status" value="2"/>
</dbReference>
<evidence type="ECO:0000256" key="2">
    <source>
        <dbReference type="ARBA" id="ARBA00022490"/>
    </source>
</evidence>
<dbReference type="Proteomes" id="UP001596378">
    <property type="component" value="Unassembled WGS sequence"/>
</dbReference>
<keyword evidence="3 8" id="KW-0597">Phosphoprotein</keyword>
<proteinExistence type="predicted"/>
<protein>
    <submittedName>
        <fullName evidence="11">Response regulator</fullName>
    </submittedName>
</protein>
<evidence type="ECO:0000256" key="7">
    <source>
        <dbReference type="ARBA" id="ARBA00023163"/>
    </source>
</evidence>
<dbReference type="PROSITE" id="PS50110">
    <property type="entry name" value="RESPONSE_REGULATORY"/>
    <property type="match status" value="1"/>
</dbReference>
<dbReference type="CDD" id="cd17536">
    <property type="entry name" value="REC_YesN-like"/>
    <property type="match status" value="1"/>
</dbReference>
<dbReference type="InterPro" id="IPR018060">
    <property type="entry name" value="HTH_AraC"/>
</dbReference>
<dbReference type="PRINTS" id="PR00032">
    <property type="entry name" value="HTHARAC"/>
</dbReference>
<dbReference type="PROSITE" id="PS00041">
    <property type="entry name" value="HTH_ARAC_FAMILY_1"/>
    <property type="match status" value="1"/>
</dbReference>
<organism evidence="11 12">
    <name type="scientific">Cohnella cellulosilytica</name>
    <dbReference type="NCBI Taxonomy" id="986710"/>
    <lineage>
        <taxon>Bacteria</taxon>
        <taxon>Bacillati</taxon>
        <taxon>Bacillota</taxon>
        <taxon>Bacilli</taxon>
        <taxon>Bacillales</taxon>
        <taxon>Paenibacillaceae</taxon>
        <taxon>Cohnella</taxon>
    </lineage>
</organism>
<gene>
    <name evidence="11" type="ORF">ACFQMJ_18620</name>
</gene>
<dbReference type="SMART" id="SM00448">
    <property type="entry name" value="REC"/>
    <property type="match status" value="1"/>
</dbReference>
<comment type="caution">
    <text evidence="11">The sequence shown here is derived from an EMBL/GenBank/DDBJ whole genome shotgun (WGS) entry which is preliminary data.</text>
</comment>
<dbReference type="PANTHER" id="PTHR42713">
    <property type="entry name" value="HISTIDINE KINASE-RELATED"/>
    <property type="match status" value="1"/>
</dbReference>
<feature type="domain" description="HTH araC/xylS-type" evidence="9">
    <location>
        <begin position="309"/>
        <end position="407"/>
    </location>
</feature>
<dbReference type="InterPro" id="IPR020449">
    <property type="entry name" value="Tscrpt_reg_AraC-type_HTH"/>
</dbReference>
<dbReference type="PROSITE" id="PS01124">
    <property type="entry name" value="HTH_ARAC_FAMILY_2"/>
    <property type="match status" value="1"/>
</dbReference>
<evidence type="ECO:0000256" key="8">
    <source>
        <dbReference type="PROSITE-ProRule" id="PRU00169"/>
    </source>
</evidence>
<dbReference type="Gene3D" id="3.40.50.2300">
    <property type="match status" value="1"/>
</dbReference>